<dbReference type="InterPro" id="IPR018114">
    <property type="entry name" value="TRYPSIN_HIS"/>
</dbReference>
<dbReference type="eggNOG" id="KOG3627">
    <property type="taxonomic scope" value="Eukaryota"/>
</dbReference>
<dbReference type="InterPro" id="IPR043504">
    <property type="entry name" value="Peptidase_S1_PA_chymotrypsin"/>
</dbReference>
<dbReference type="GO" id="GO:0006508">
    <property type="term" value="P:proteolysis"/>
    <property type="evidence" value="ECO:0007669"/>
    <property type="project" value="UniProtKB-KW"/>
</dbReference>
<keyword evidence="8" id="KW-1185">Reference proteome</keyword>
<dbReference type="FunFam" id="2.40.10.10:FF:000036">
    <property type="entry name" value="Trypsin beta"/>
    <property type="match status" value="1"/>
</dbReference>
<dbReference type="PROSITE" id="PS00134">
    <property type="entry name" value="TRYPSIN_HIS"/>
    <property type="match status" value="1"/>
</dbReference>
<evidence type="ECO:0000313" key="8">
    <source>
        <dbReference type="Proteomes" id="UP000015103"/>
    </source>
</evidence>
<dbReference type="EnsemblMetazoa" id="RPRC012410-RA">
    <property type="protein sequence ID" value="RPRC012410-PA"/>
    <property type="gene ID" value="RPRC012410"/>
</dbReference>
<organism evidence="7 8">
    <name type="scientific">Rhodnius prolixus</name>
    <name type="common">Triatomid bug</name>
    <dbReference type="NCBI Taxonomy" id="13249"/>
    <lineage>
        <taxon>Eukaryota</taxon>
        <taxon>Metazoa</taxon>
        <taxon>Ecdysozoa</taxon>
        <taxon>Arthropoda</taxon>
        <taxon>Hexapoda</taxon>
        <taxon>Insecta</taxon>
        <taxon>Pterygota</taxon>
        <taxon>Neoptera</taxon>
        <taxon>Paraneoptera</taxon>
        <taxon>Hemiptera</taxon>
        <taxon>Heteroptera</taxon>
        <taxon>Panheteroptera</taxon>
        <taxon>Cimicomorpha</taxon>
        <taxon>Reduviidae</taxon>
        <taxon>Triatominae</taxon>
        <taxon>Rhodnius</taxon>
    </lineage>
</organism>
<dbReference type="PRINTS" id="PR00722">
    <property type="entry name" value="CHYMOTRYPSIN"/>
</dbReference>
<dbReference type="VEuPathDB" id="VectorBase:RPRC012410"/>
<dbReference type="InParanoid" id="T1I7Y8"/>
<evidence type="ECO:0000256" key="1">
    <source>
        <dbReference type="ARBA" id="ARBA00004239"/>
    </source>
</evidence>
<keyword evidence="3" id="KW-0378">Hydrolase</keyword>
<name>T1I7Y8_RHOPR</name>
<keyword evidence="2" id="KW-0645">Protease</keyword>
<evidence type="ECO:0000256" key="3">
    <source>
        <dbReference type="ARBA" id="ARBA00022801"/>
    </source>
</evidence>
<dbReference type="InterPro" id="IPR001314">
    <property type="entry name" value="Peptidase_S1A"/>
</dbReference>
<dbReference type="SUPFAM" id="SSF50494">
    <property type="entry name" value="Trypsin-like serine proteases"/>
    <property type="match status" value="1"/>
</dbReference>
<dbReference type="InterPro" id="IPR009003">
    <property type="entry name" value="Peptidase_S1_PA"/>
</dbReference>
<dbReference type="AlphaFoldDB" id="T1I7Y8"/>
<dbReference type="GO" id="GO:0005576">
    <property type="term" value="C:extracellular region"/>
    <property type="evidence" value="ECO:0007669"/>
    <property type="project" value="UniProtKB-SubCell"/>
</dbReference>
<evidence type="ECO:0000256" key="2">
    <source>
        <dbReference type="ARBA" id="ARBA00022670"/>
    </source>
</evidence>
<evidence type="ECO:0000313" key="7">
    <source>
        <dbReference type="EnsemblMetazoa" id="RPRC012410-PA"/>
    </source>
</evidence>
<keyword evidence="5" id="KW-1015">Disulfide bond</keyword>
<dbReference type="STRING" id="13249.T1I7Y8"/>
<dbReference type="Gene3D" id="2.40.10.10">
    <property type="entry name" value="Trypsin-like serine proteases"/>
    <property type="match status" value="1"/>
</dbReference>
<dbReference type="Pfam" id="PF00089">
    <property type="entry name" value="Trypsin"/>
    <property type="match status" value="1"/>
</dbReference>
<evidence type="ECO:0000256" key="5">
    <source>
        <dbReference type="ARBA" id="ARBA00023157"/>
    </source>
</evidence>
<dbReference type="InterPro" id="IPR001254">
    <property type="entry name" value="Trypsin_dom"/>
</dbReference>
<proteinExistence type="inferred from homology"/>
<evidence type="ECO:0000256" key="6">
    <source>
        <dbReference type="ARBA" id="ARBA00024195"/>
    </source>
</evidence>
<dbReference type="FunFam" id="2.40.10.10:FF:000068">
    <property type="entry name" value="transmembrane protease serine 2"/>
    <property type="match status" value="1"/>
</dbReference>
<dbReference type="GO" id="GO:0004252">
    <property type="term" value="F:serine-type endopeptidase activity"/>
    <property type="evidence" value="ECO:0007669"/>
    <property type="project" value="InterPro"/>
</dbReference>
<dbReference type="HOGENOM" id="CLU_006842_13_1_1"/>
<dbReference type="PANTHER" id="PTHR24256">
    <property type="entry name" value="TRYPTASE-RELATED"/>
    <property type="match status" value="1"/>
</dbReference>
<dbReference type="EMBL" id="ACPB03012485">
    <property type="status" value="NOT_ANNOTATED_CDS"/>
    <property type="molecule type" value="Genomic_DNA"/>
</dbReference>
<dbReference type="PROSITE" id="PS00135">
    <property type="entry name" value="TRYPSIN_SER"/>
    <property type="match status" value="1"/>
</dbReference>
<accession>T1I7Y8</accession>
<dbReference type="PROSITE" id="PS50240">
    <property type="entry name" value="TRYPSIN_DOM"/>
    <property type="match status" value="1"/>
</dbReference>
<protein>
    <submittedName>
        <fullName evidence="7">Peptidase S1 domain-containing protein</fullName>
    </submittedName>
</protein>
<reference evidence="7" key="1">
    <citation type="submission" date="2015-05" db="UniProtKB">
        <authorList>
            <consortium name="EnsemblMetazoa"/>
        </authorList>
    </citation>
    <scope>IDENTIFICATION</scope>
</reference>
<keyword evidence="4" id="KW-0720">Serine protease</keyword>
<sequence length="258" mass="28412">MIASLVYLGTSFFCGGTIVTQRHVVTAAHCDLRLLEYAKDVDSMGVYVGVNKVKGEEAFKDGQYLKMKEFRLHPEYRADIKSNDIAVILLQGEINFNTDKVAPACLPLGNEDISGKTLKAIEKEKEIVKVGCFSRWLKGWGDTKSGDNTGTTNLMKVDLDVIDHSSCEEFYHILYNQETNICVESEGKDTCQGDSGGPLLWRDPETNRYVLVAVTSYGIGCAEGVPGVYSSIIHHLPWIQSVISATDSSQKTCAKDSN</sequence>
<evidence type="ECO:0000256" key="4">
    <source>
        <dbReference type="ARBA" id="ARBA00022825"/>
    </source>
</evidence>
<comment type="subcellular location">
    <subcellularLocation>
        <location evidence="1">Secreted</location>
        <location evidence="1">Extracellular space</location>
    </subcellularLocation>
</comment>
<dbReference type="SMART" id="SM00020">
    <property type="entry name" value="Tryp_SPc"/>
    <property type="match status" value="1"/>
</dbReference>
<dbReference type="InterPro" id="IPR033116">
    <property type="entry name" value="TRYPSIN_SER"/>
</dbReference>
<dbReference type="CDD" id="cd00190">
    <property type="entry name" value="Tryp_SPc"/>
    <property type="match status" value="1"/>
</dbReference>
<dbReference type="InterPro" id="IPR051487">
    <property type="entry name" value="Ser/Thr_Proteases_Immune/Dev"/>
</dbReference>
<dbReference type="Proteomes" id="UP000015103">
    <property type="component" value="Unassembled WGS sequence"/>
</dbReference>
<comment type="similarity">
    <text evidence="6">Belongs to the peptidase S1 family. CLIP subfamily.</text>
</comment>